<proteinExistence type="predicted"/>
<dbReference type="Pfam" id="PF08522">
    <property type="entry name" value="BT_3987-like_N"/>
    <property type="match status" value="1"/>
</dbReference>
<evidence type="ECO:0000256" key="2">
    <source>
        <dbReference type="ARBA" id="ARBA00023157"/>
    </source>
</evidence>
<dbReference type="SMART" id="SM00560">
    <property type="entry name" value="LamGL"/>
    <property type="match status" value="1"/>
</dbReference>
<dbReference type="InterPro" id="IPR013728">
    <property type="entry name" value="BT_3987-like_N"/>
</dbReference>
<dbReference type="EMBL" id="CP054139">
    <property type="protein sequence ID" value="QKJ29015.1"/>
    <property type="molecule type" value="Genomic_DNA"/>
</dbReference>
<evidence type="ECO:0000313" key="6">
    <source>
        <dbReference type="Proteomes" id="UP000505355"/>
    </source>
</evidence>
<protein>
    <submittedName>
        <fullName evidence="5">DUF1735 domain-containing protein</fullName>
    </submittedName>
</protein>
<evidence type="ECO:0000313" key="5">
    <source>
        <dbReference type="EMBL" id="QKJ29015.1"/>
    </source>
</evidence>
<dbReference type="Gene3D" id="2.60.40.1740">
    <property type="entry name" value="hypothetical protein (bacova_03559)"/>
    <property type="match status" value="1"/>
</dbReference>
<evidence type="ECO:0000259" key="4">
    <source>
        <dbReference type="SMART" id="SM00560"/>
    </source>
</evidence>
<accession>A0A7D4TTH2</accession>
<evidence type="ECO:0000256" key="3">
    <source>
        <dbReference type="SAM" id="SignalP"/>
    </source>
</evidence>
<dbReference type="SUPFAM" id="SSF49899">
    <property type="entry name" value="Concanavalin A-like lectins/glucanases"/>
    <property type="match status" value="1"/>
</dbReference>
<feature type="chain" id="PRO_5028869261" evidence="3">
    <location>
        <begin position="26"/>
        <end position="385"/>
    </location>
</feature>
<dbReference type="Proteomes" id="UP000505355">
    <property type="component" value="Chromosome"/>
</dbReference>
<reference evidence="5 6" key="1">
    <citation type="submission" date="2020-05" db="EMBL/GenBank/DDBJ databases">
        <title>Mucilaginibacter mali sp. nov.</title>
        <authorList>
            <person name="Kim H.S."/>
            <person name="Lee K.C."/>
            <person name="Suh M.K."/>
            <person name="Kim J.-S."/>
            <person name="Han K.-I."/>
            <person name="Eom M.K."/>
            <person name="Shin Y.K."/>
            <person name="Lee J.-S."/>
        </authorList>
    </citation>
    <scope>NUCLEOTIDE SEQUENCE [LARGE SCALE GENOMIC DNA]</scope>
    <source>
        <strain evidence="5 6">G2-14</strain>
    </source>
</reference>
<dbReference type="Gene3D" id="2.60.120.200">
    <property type="match status" value="1"/>
</dbReference>
<dbReference type="GO" id="GO:0005975">
    <property type="term" value="P:carbohydrate metabolic process"/>
    <property type="evidence" value="ECO:0007669"/>
    <property type="project" value="UniProtKB-ARBA"/>
</dbReference>
<feature type="signal peptide" evidence="3">
    <location>
        <begin position="1"/>
        <end position="25"/>
    </location>
</feature>
<keyword evidence="6" id="KW-1185">Reference proteome</keyword>
<dbReference type="GO" id="GO:0004553">
    <property type="term" value="F:hydrolase activity, hydrolyzing O-glycosyl compounds"/>
    <property type="evidence" value="ECO:0007669"/>
    <property type="project" value="UniProtKB-ARBA"/>
</dbReference>
<dbReference type="AlphaFoldDB" id="A0A7D4TTH2"/>
<keyword evidence="2" id="KW-1015">Disulfide bond</keyword>
<sequence>MKINKILGVALLMLAVVLNSCKKSAQYHDIIYFTGTEQTPETKLTLDGPGSIGLSVSSSTKADKDVNVKLEVQPDQVDAYNAQTGKSYIAMPAGSYSLASSSVTIKGGTNVSNSVALSVTSLNNFKEGATYCIPVTITEADNGMDILAPSKTIYVLINKTIITQAVNINGNYFTVPSFATDANLTSIGQLTMECRVYVNAFQTKNPFISSVMGIEENFLLRFGDVSIANNQLQLAGGLVGTSKYPVTSNSTFSVGQWYHVAVVFDGANMLLYVNGKLDASTQAQSGSVTFTGTAGTYSGGFHIGYSADGRLLNGYISEARVWTKACTAIELQNNLCYVDPTSKGLLAYWRFNGDTNGTVTDLTGHGYSAIANKAVTYVQGVRCPK</sequence>
<dbReference type="RefSeq" id="WP_173413713.1">
    <property type="nucleotide sequence ID" value="NZ_CP054139.1"/>
</dbReference>
<dbReference type="InterPro" id="IPR006558">
    <property type="entry name" value="LamG-like"/>
</dbReference>
<feature type="domain" description="LamG-like jellyroll fold" evidence="4">
    <location>
        <begin position="188"/>
        <end position="329"/>
    </location>
</feature>
<organism evidence="5 6">
    <name type="scientific">Mucilaginibacter mali</name>
    <dbReference type="NCBI Taxonomy" id="2740462"/>
    <lineage>
        <taxon>Bacteria</taxon>
        <taxon>Pseudomonadati</taxon>
        <taxon>Bacteroidota</taxon>
        <taxon>Sphingobacteriia</taxon>
        <taxon>Sphingobacteriales</taxon>
        <taxon>Sphingobacteriaceae</taxon>
        <taxon>Mucilaginibacter</taxon>
    </lineage>
</organism>
<dbReference type="KEGG" id="mmab:HQ865_04350"/>
<name>A0A7D4TTH2_9SPHI</name>
<gene>
    <name evidence="5" type="ORF">HQ865_04350</name>
</gene>
<keyword evidence="1 3" id="KW-0732">Signal</keyword>
<dbReference type="InterPro" id="IPR013320">
    <property type="entry name" value="ConA-like_dom_sf"/>
</dbReference>
<dbReference type="Pfam" id="PF13385">
    <property type="entry name" value="Laminin_G_3"/>
    <property type="match status" value="1"/>
</dbReference>
<evidence type="ECO:0000256" key="1">
    <source>
        <dbReference type="ARBA" id="ARBA00022729"/>
    </source>
</evidence>